<evidence type="ECO:0000313" key="14">
    <source>
        <dbReference type="EMBL" id="OGE41093.1"/>
    </source>
</evidence>
<dbReference type="Proteomes" id="UP000177328">
    <property type="component" value="Unassembled WGS sequence"/>
</dbReference>
<dbReference type="EMBL" id="MFDD01000002">
    <property type="protein sequence ID" value="OGE41093.1"/>
    <property type="molecule type" value="Genomic_DNA"/>
</dbReference>
<feature type="active site" description="Proton donor" evidence="12">
    <location>
        <position position="116"/>
    </location>
</feature>
<dbReference type="Gene3D" id="3.65.10.10">
    <property type="entry name" value="Enolpyruvate transferase domain"/>
    <property type="match status" value="2"/>
</dbReference>
<dbReference type="AlphaFoldDB" id="A0A1F5KJJ5"/>
<keyword evidence="6 12" id="KW-0133">Cell shape</keyword>
<dbReference type="NCBIfam" id="TIGR01072">
    <property type="entry name" value="murA"/>
    <property type="match status" value="1"/>
</dbReference>
<proteinExistence type="inferred from homology"/>
<protein>
    <recommendedName>
        <fullName evidence="12">UDP-N-acetylglucosamine 1-carboxyvinyltransferase</fullName>
        <ecNumber evidence="12">2.5.1.7</ecNumber>
    </recommendedName>
    <alternativeName>
        <fullName evidence="12">Enoylpyruvate transferase</fullName>
    </alternativeName>
    <alternativeName>
        <fullName evidence="12">UDP-N-acetylglucosamine enolpyruvyl transferase</fullName>
        <shortName evidence="12">EPT</shortName>
    </alternativeName>
</protein>
<dbReference type="PANTHER" id="PTHR43783">
    <property type="entry name" value="UDP-N-ACETYLGLUCOSAMINE 1-CARBOXYVINYLTRANSFERASE"/>
    <property type="match status" value="1"/>
</dbReference>
<dbReference type="GO" id="GO:0008360">
    <property type="term" value="P:regulation of cell shape"/>
    <property type="evidence" value="ECO:0007669"/>
    <property type="project" value="UniProtKB-KW"/>
</dbReference>
<dbReference type="InterPro" id="IPR013792">
    <property type="entry name" value="RNA3'P_cycl/enolpyr_Trfase_a/b"/>
</dbReference>
<evidence type="ECO:0000256" key="4">
    <source>
        <dbReference type="ARBA" id="ARBA00022618"/>
    </source>
</evidence>
<evidence type="ECO:0000256" key="1">
    <source>
        <dbReference type="ARBA" id="ARBA00004496"/>
    </source>
</evidence>
<organism evidence="14 15">
    <name type="scientific">Candidatus Daviesbacteria bacterium RIFCSPHIGHO2_02_FULL_43_12</name>
    <dbReference type="NCBI Taxonomy" id="1797776"/>
    <lineage>
        <taxon>Bacteria</taxon>
        <taxon>Candidatus Daviesiibacteriota</taxon>
    </lineage>
</organism>
<evidence type="ECO:0000259" key="13">
    <source>
        <dbReference type="Pfam" id="PF00275"/>
    </source>
</evidence>
<name>A0A1F5KJJ5_9BACT</name>
<comment type="subcellular location">
    <subcellularLocation>
        <location evidence="1 12">Cytoplasm</location>
    </subcellularLocation>
</comment>
<evidence type="ECO:0000256" key="2">
    <source>
        <dbReference type="ARBA" id="ARBA00004752"/>
    </source>
</evidence>
<evidence type="ECO:0000256" key="10">
    <source>
        <dbReference type="ARBA" id="ARBA00038367"/>
    </source>
</evidence>
<comment type="similarity">
    <text evidence="10 12">Belongs to the EPSP synthase family. MurA subfamily.</text>
</comment>
<feature type="binding site" evidence="12">
    <location>
        <position position="308"/>
    </location>
    <ligand>
        <name>UDP-N-acetyl-alpha-D-glucosamine</name>
        <dbReference type="ChEBI" id="CHEBI:57705"/>
    </ligand>
</feature>
<dbReference type="NCBIfam" id="NF006873">
    <property type="entry name" value="PRK09369.1"/>
    <property type="match status" value="1"/>
</dbReference>
<dbReference type="InterPro" id="IPR005750">
    <property type="entry name" value="UDP_GlcNAc_COvinyl_MurA"/>
</dbReference>
<comment type="caution">
    <text evidence="12">Lacks conserved residue(s) required for the propagation of feature annotation.</text>
</comment>
<evidence type="ECO:0000256" key="9">
    <source>
        <dbReference type="ARBA" id="ARBA00023316"/>
    </source>
</evidence>
<dbReference type="GO" id="GO:0009252">
    <property type="term" value="P:peptidoglycan biosynthetic process"/>
    <property type="evidence" value="ECO:0007669"/>
    <property type="project" value="UniProtKB-UniRule"/>
</dbReference>
<dbReference type="GO" id="GO:0008760">
    <property type="term" value="F:UDP-N-acetylglucosamine 1-carboxyvinyltransferase activity"/>
    <property type="evidence" value="ECO:0007669"/>
    <property type="project" value="UniProtKB-UniRule"/>
</dbReference>
<keyword evidence="4 12" id="KW-0132">Cell division</keyword>
<dbReference type="CDD" id="cd01555">
    <property type="entry name" value="UdpNAET"/>
    <property type="match status" value="1"/>
</dbReference>
<reference evidence="14 15" key="1">
    <citation type="journal article" date="2016" name="Nat. Commun.">
        <title>Thousands of microbial genomes shed light on interconnected biogeochemical processes in an aquifer system.</title>
        <authorList>
            <person name="Anantharaman K."/>
            <person name="Brown C.T."/>
            <person name="Hug L.A."/>
            <person name="Sharon I."/>
            <person name="Castelle C.J."/>
            <person name="Probst A.J."/>
            <person name="Thomas B.C."/>
            <person name="Singh A."/>
            <person name="Wilkins M.J."/>
            <person name="Karaoz U."/>
            <person name="Brodie E.L."/>
            <person name="Williams K.H."/>
            <person name="Hubbard S.S."/>
            <person name="Banfield J.F."/>
        </authorList>
    </citation>
    <scope>NUCLEOTIDE SEQUENCE [LARGE SCALE GENOMIC DNA]</scope>
</reference>
<comment type="catalytic activity">
    <reaction evidence="11 12">
        <text>phosphoenolpyruvate + UDP-N-acetyl-alpha-D-glucosamine = UDP-N-acetyl-3-O-(1-carboxyvinyl)-alpha-D-glucosamine + phosphate</text>
        <dbReference type="Rhea" id="RHEA:18681"/>
        <dbReference type="ChEBI" id="CHEBI:43474"/>
        <dbReference type="ChEBI" id="CHEBI:57705"/>
        <dbReference type="ChEBI" id="CHEBI:58702"/>
        <dbReference type="ChEBI" id="CHEBI:68483"/>
        <dbReference type="EC" id="2.5.1.7"/>
    </reaction>
</comment>
<feature type="binding site" evidence="12">
    <location>
        <begin position="22"/>
        <end position="23"/>
    </location>
    <ligand>
        <name>phosphoenolpyruvate</name>
        <dbReference type="ChEBI" id="CHEBI:58702"/>
    </ligand>
</feature>
<keyword evidence="9 12" id="KW-0961">Cell wall biogenesis/degradation</keyword>
<sequence length="421" mass="45859">MAQYVISGGNQLRGKVRISGNKNSVLPCLAATLLTEDKVTLKNVPIIRDVGVSLQILQTLGAQTTSEGREVTVEAKKISQTELPKELVAKLRASILFVGPLLARLNKVTFSHPGGDIIGRRSIEPHLDGFRALGYKFRVKSGGSEYQGYSKIHNQKILDVFLEEASVTATENLLLGCSLNPNIVILRNCAEEPHIVDLCNLLSLMGVKIQGIGSSTLTVQGARKLNGCEFSIGPDYVELGTYAIAAAITRGEIFAENCLLRGLEPLVLPLVRMGLKFEEKSGGIVMSAPRIVPHQKIHTNIWPGFPTDVMSLAIVLATQARGVTLCHDWMYENRMFFVDKLIGMGAHITIADPHRVLVYGPTKLYGRDLESPDIRAGMAMVLAALIAQGESVINRAELIERGYENVVETLLSLGANIERVD</sequence>
<dbReference type="InterPro" id="IPR001986">
    <property type="entry name" value="Enolpyruvate_Tfrase_dom"/>
</dbReference>
<keyword evidence="7 12" id="KW-0573">Peptidoglycan synthesis</keyword>
<dbReference type="Pfam" id="PF00275">
    <property type="entry name" value="EPSP_synthase"/>
    <property type="match status" value="1"/>
</dbReference>
<evidence type="ECO:0000256" key="12">
    <source>
        <dbReference type="HAMAP-Rule" id="MF_00111"/>
    </source>
</evidence>
<dbReference type="GO" id="GO:0071555">
    <property type="term" value="P:cell wall organization"/>
    <property type="evidence" value="ECO:0007669"/>
    <property type="project" value="UniProtKB-KW"/>
</dbReference>
<dbReference type="HAMAP" id="MF_00111">
    <property type="entry name" value="MurA"/>
    <property type="match status" value="1"/>
</dbReference>
<feature type="binding site" evidence="12">
    <location>
        <position position="92"/>
    </location>
    <ligand>
        <name>UDP-N-acetyl-alpha-D-glucosamine</name>
        <dbReference type="ChEBI" id="CHEBI:57705"/>
    </ligand>
</feature>
<evidence type="ECO:0000256" key="6">
    <source>
        <dbReference type="ARBA" id="ARBA00022960"/>
    </source>
</evidence>
<evidence type="ECO:0000313" key="15">
    <source>
        <dbReference type="Proteomes" id="UP000177328"/>
    </source>
</evidence>
<evidence type="ECO:0000256" key="8">
    <source>
        <dbReference type="ARBA" id="ARBA00023306"/>
    </source>
</evidence>
<dbReference type="InterPro" id="IPR036968">
    <property type="entry name" value="Enolpyruvate_Tfrase_sf"/>
</dbReference>
<evidence type="ECO:0000256" key="11">
    <source>
        <dbReference type="ARBA" id="ARBA00047527"/>
    </source>
</evidence>
<dbReference type="PANTHER" id="PTHR43783:SF1">
    <property type="entry name" value="UDP-N-ACETYLGLUCOSAMINE 1-CARBOXYVINYLTRANSFERASE"/>
    <property type="match status" value="1"/>
</dbReference>
<feature type="binding site" evidence="12">
    <location>
        <position position="330"/>
    </location>
    <ligand>
        <name>UDP-N-acetyl-alpha-D-glucosamine</name>
        <dbReference type="ChEBI" id="CHEBI:57705"/>
    </ligand>
</feature>
<keyword evidence="5 12" id="KW-0808">Transferase</keyword>
<gene>
    <name evidence="12" type="primary">murA</name>
    <name evidence="14" type="ORF">A3D25_00960</name>
</gene>
<dbReference type="GO" id="GO:0019277">
    <property type="term" value="P:UDP-N-acetylgalactosamine biosynthetic process"/>
    <property type="evidence" value="ECO:0007669"/>
    <property type="project" value="InterPro"/>
</dbReference>
<keyword evidence="3 12" id="KW-0963">Cytoplasm</keyword>
<dbReference type="UniPathway" id="UPA00219"/>
<keyword evidence="8 12" id="KW-0131">Cell cycle</keyword>
<comment type="caution">
    <text evidence="14">The sequence shown here is derived from an EMBL/GenBank/DDBJ whole genome shotgun (WGS) entry which is preliminary data.</text>
</comment>
<dbReference type="GO" id="GO:0051301">
    <property type="term" value="P:cell division"/>
    <property type="evidence" value="ECO:0007669"/>
    <property type="project" value="UniProtKB-KW"/>
</dbReference>
<dbReference type="InterPro" id="IPR050068">
    <property type="entry name" value="MurA_subfamily"/>
</dbReference>
<dbReference type="EC" id="2.5.1.7" evidence="12"/>
<evidence type="ECO:0000256" key="7">
    <source>
        <dbReference type="ARBA" id="ARBA00022984"/>
    </source>
</evidence>
<comment type="function">
    <text evidence="12">Cell wall formation. Adds enolpyruvyl to UDP-N-acetylglucosamine.</text>
</comment>
<feature type="domain" description="Enolpyruvate transferase" evidence="13">
    <location>
        <begin position="7"/>
        <end position="410"/>
    </location>
</feature>
<evidence type="ECO:0000256" key="3">
    <source>
        <dbReference type="ARBA" id="ARBA00022490"/>
    </source>
</evidence>
<accession>A0A1F5KJJ5</accession>
<comment type="pathway">
    <text evidence="2 12">Cell wall biogenesis; peptidoglycan biosynthesis.</text>
</comment>
<dbReference type="SUPFAM" id="SSF55205">
    <property type="entry name" value="EPT/RTPC-like"/>
    <property type="match status" value="1"/>
</dbReference>
<dbReference type="GO" id="GO:0005737">
    <property type="term" value="C:cytoplasm"/>
    <property type="evidence" value="ECO:0007669"/>
    <property type="project" value="UniProtKB-SubCell"/>
</dbReference>
<evidence type="ECO:0000256" key="5">
    <source>
        <dbReference type="ARBA" id="ARBA00022679"/>
    </source>
</evidence>